<keyword evidence="7" id="KW-0812">Transmembrane</keyword>
<evidence type="ECO:0000256" key="10">
    <source>
        <dbReference type="ARBA" id="ARBA00030772"/>
    </source>
</evidence>
<keyword evidence="4" id="KW-0813">Transport</keyword>
<dbReference type="RefSeq" id="WP_171093461.1">
    <property type="nucleotide sequence ID" value="NZ_CP053069.1"/>
</dbReference>
<comment type="subcellular location">
    <subcellularLocation>
        <location evidence="1">Cell inner membrane</location>
    </subcellularLocation>
</comment>
<keyword evidence="8" id="KW-0653">Protein transport</keyword>
<protein>
    <recommendedName>
        <fullName evidence="3">Type II secretion system protein N</fullName>
    </recommendedName>
    <alternativeName>
        <fullName evidence="10">General secretion pathway protein N</fullName>
    </alternativeName>
</protein>
<organism evidence="11 12">
    <name type="scientific">Usitatibacter rugosus</name>
    <dbReference type="NCBI Taxonomy" id="2732067"/>
    <lineage>
        <taxon>Bacteria</taxon>
        <taxon>Pseudomonadati</taxon>
        <taxon>Pseudomonadota</taxon>
        <taxon>Betaproteobacteria</taxon>
        <taxon>Nitrosomonadales</taxon>
        <taxon>Usitatibacteraceae</taxon>
        <taxon>Usitatibacter</taxon>
    </lineage>
</organism>
<evidence type="ECO:0000256" key="1">
    <source>
        <dbReference type="ARBA" id="ARBA00004533"/>
    </source>
</evidence>
<dbReference type="GO" id="GO:0015628">
    <property type="term" value="P:protein secretion by the type II secretion system"/>
    <property type="evidence" value="ECO:0007669"/>
    <property type="project" value="InterPro"/>
</dbReference>
<gene>
    <name evidence="11" type="ORF">DSM104443_02893</name>
</gene>
<sequence>MNRRAAALAALGLAAYLLFLAVLTPARFIAARVGAATQGTVRLTDVSGRWWQGEARANGNLVTWTFKPSRIFAGRIAFDVRAAAPNLALEAEAARAIGGWQARDLQARGDASALSALLPVLATLRPTGALTVTAPRLDWDGERLRGAAQAEWRGAVLALSEVRPLGSFKMSLEAIDGPSRITLATIDGPLRINGQGTLTPPRTFAFTGEARADAAQAAALEPLLAVMGPRRPDGAYSLDWRSR</sequence>
<dbReference type="Pfam" id="PF01203">
    <property type="entry name" value="T2SSN"/>
    <property type="match status" value="1"/>
</dbReference>
<dbReference type="GO" id="GO:0015627">
    <property type="term" value="C:type II protein secretion system complex"/>
    <property type="evidence" value="ECO:0007669"/>
    <property type="project" value="InterPro"/>
</dbReference>
<comment type="similarity">
    <text evidence="2">Belongs to the GSP N family.</text>
</comment>
<keyword evidence="12" id="KW-1185">Reference proteome</keyword>
<evidence type="ECO:0000256" key="9">
    <source>
        <dbReference type="ARBA" id="ARBA00023136"/>
    </source>
</evidence>
<dbReference type="GO" id="GO:0005886">
    <property type="term" value="C:plasma membrane"/>
    <property type="evidence" value="ECO:0007669"/>
    <property type="project" value="UniProtKB-SubCell"/>
</dbReference>
<evidence type="ECO:0000313" key="11">
    <source>
        <dbReference type="EMBL" id="QJR11810.1"/>
    </source>
</evidence>
<keyword evidence="9" id="KW-0472">Membrane</keyword>
<reference evidence="11 12" key="1">
    <citation type="submission" date="2020-04" db="EMBL/GenBank/DDBJ databases">
        <title>Usitatibacter rugosus gen. nov., sp. nov. and Usitatibacter palustris sp. nov., novel members of Usitatibacteraceae fam. nov. within the order Nitrosomonadales isolated from soil.</title>
        <authorList>
            <person name="Huber K.J."/>
            <person name="Neumann-Schaal M."/>
            <person name="Geppert A."/>
            <person name="Luckner M."/>
            <person name="Wanner G."/>
            <person name="Overmann J."/>
        </authorList>
    </citation>
    <scope>NUCLEOTIDE SEQUENCE [LARGE SCALE GENOMIC DNA]</scope>
    <source>
        <strain evidence="11 12">0125_3</strain>
    </source>
</reference>
<dbReference type="AlphaFoldDB" id="A0A6M4GX17"/>
<name>A0A6M4GX17_9PROT</name>
<evidence type="ECO:0000256" key="6">
    <source>
        <dbReference type="ARBA" id="ARBA00022519"/>
    </source>
</evidence>
<evidence type="ECO:0000256" key="3">
    <source>
        <dbReference type="ARBA" id="ARBA00021563"/>
    </source>
</evidence>
<dbReference type="KEGG" id="uru:DSM104443_02893"/>
<dbReference type="EMBL" id="CP053069">
    <property type="protein sequence ID" value="QJR11810.1"/>
    <property type="molecule type" value="Genomic_DNA"/>
</dbReference>
<evidence type="ECO:0000256" key="7">
    <source>
        <dbReference type="ARBA" id="ARBA00022692"/>
    </source>
</evidence>
<dbReference type="Proteomes" id="UP000501534">
    <property type="component" value="Chromosome"/>
</dbReference>
<evidence type="ECO:0000256" key="4">
    <source>
        <dbReference type="ARBA" id="ARBA00022448"/>
    </source>
</evidence>
<accession>A0A6M4GX17</accession>
<evidence type="ECO:0000256" key="8">
    <source>
        <dbReference type="ARBA" id="ARBA00022927"/>
    </source>
</evidence>
<keyword evidence="5" id="KW-1003">Cell membrane</keyword>
<evidence type="ECO:0000256" key="2">
    <source>
        <dbReference type="ARBA" id="ARBA00007208"/>
    </source>
</evidence>
<evidence type="ECO:0000313" key="12">
    <source>
        <dbReference type="Proteomes" id="UP000501534"/>
    </source>
</evidence>
<dbReference type="InterPro" id="IPR022792">
    <property type="entry name" value="T2SS_protein-GspN"/>
</dbReference>
<proteinExistence type="inferred from homology"/>
<keyword evidence="6" id="KW-0997">Cell inner membrane</keyword>
<evidence type="ECO:0000256" key="5">
    <source>
        <dbReference type="ARBA" id="ARBA00022475"/>
    </source>
</evidence>